<evidence type="ECO:0000256" key="6">
    <source>
        <dbReference type="ARBA" id="ARBA00022989"/>
    </source>
</evidence>
<evidence type="ECO:0000256" key="11">
    <source>
        <dbReference type="SAM" id="MobiDB-lite"/>
    </source>
</evidence>
<feature type="transmembrane region" description="Helical" evidence="12">
    <location>
        <begin position="354"/>
        <end position="373"/>
    </location>
</feature>
<keyword evidence="5" id="KW-0732">Signal</keyword>
<dbReference type="EnsemblMetazoa" id="AALFPA23_016399.R23908">
    <property type="protein sequence ID" value="AALFPA23_016399.P23908"/>
    <property type="gene ID" value="AALFPA23_016399"/>
</dbReference>
<feature type="region of interest" description="Disordered" evidence="11">
    <location>
        <begin position="510"/>
        <end position="598"/>
    </location>
</feature>
<feature type="transmembrane region" description="Helical" evidence="12">
    <location>
        <begin position="286"/>
        <end position="308"/>
    </location>
</feature>
<reference evidence="13" key="2">
    <citation type="submission" date="2025-05" db="UniProtKB">
        <authorList>
            <consortium name="EnsemblMetazoa"/>
        </authorList>
    </citation>
    <scope>IDENTIFICATION</scope>
    <source>
        <strain evidence="13">Foshan</strain>
    </source>
</reference>
<sequence>MTKRRKPPLAASSSSSSSSVAKVMKVLLVVVLIVAVLARNCGANFVFYDDDSDKDNHGLEEYVNDEEQKRADYHDAIDRLISHALNETSHQETPQQDKAADVVAVNSTAARETDPDENLTCAGDRSPQPIKSLPGLTVNKCCPMGQSFLHESISKCRIPLRRPRFPVVTREVHLYDRSCYGFGTYLKHNVTVDGHCIGKHLVFNDGAMFTVIQNGSLMVSTSDQIMIYKDYCLEETGSSVLIAHVCDAISIPDPFDWVDKLIIGMALLVLFITVLLYAFEPSFQTVFGRLVLVHAGLLFTALLLEAALTEFNEAFYSTIVYVLIGAAYVLFAAANLYSLFTSLSNYQKIDNRNVVYVAFGCAVFWVASVLLTMYFNDKMVALCTIFSGLVLSVLVNLIILRGIFNRRHQLLTAMDSCYEISDSSEYSTYVYHRKELAILSSFATVLQLLHWILFVASRYNLLYALSWCGLTIFAVFVCFRYRSITLLSSSGGGGGGDGSRISKVLRHRHQRNHPYPPTTTSNHHRGEQLPASEELVPSPPWENGYNQLHAASSGSTHDGSSSQWQQQQHQSQKHSPLSPVAEEWDQDDAATGGNTHVV</sequence>
<reference evidence="14" key="1">
    <citation type="journal article" date="2015" name="Proc. Natl. Acad. Sci. U.S.A.">
        <title>Genome sequence of the Asian Tiger mosquito, Aedes albopictus, reveals insights into its biology, genetics, and evolution.</title>
        <authorList>
            <person name="Chen X.G."/>
            <person name="Jiang X."/>
            <person name="Gu J."/>
            <person name="Xu M."/>
            <person name="Wu Y."/>
            <person name="Deng Y."/>
            <person name="Zhang C."/>
            <person name="Bonizzoni M."/>
            <person name="Dermauw W."/>
            <person name="Vontas J."/>
            <person name="Armbruster P."/>
            <person name="Huang X."/>
            <person name="Yang Y."/>
            <person name="Zhang H."/>
            <person name="He W."/>
            <person name="Peng H."/>
            <person name="Liu Y."/>
            <person name="Wu K."/>
            <person name="Chen J."/>
            <person name="Lirakis M."/>
            <person name="Topalis P."/>
            <person name="Van Leeuwen T."/>
            <person name="Hall A.B."/>
            <person name="Jiang X."/>
            <person name="Thorpe C."/>
            <person name="Mueller R.L."/>
            <person name="Sun C."/>
            <person name="Waterhouse R.M."/>
            <person name="Yan G."/>
            <person name="Tu Z.J."/>
            <person name="Fang X."/>
            <person name="James A.A."/>
        </authorList>
    </citation>
    <scope>NUCLEOTIDE SEQUENCE [LARGE SCALE GENOMIC DNA]</scope>
    <source>
        <strain evidence="14">Foshan</strain>
    </source>
</reference>
<name>A0ABM1Z9N2_AEDAL</name>
<keyword evidence="10" id="KW-0807">Transducer</keyword>
<evidence type="ECO:0000256" key="12">
    <source>
        <dbReference type="SAM" id="Phobius"/>
    </source>
</evidence>
<accession>A0ABM1Z9N2</accession>
<protein>
    <submittedName>
        <fullName evidence="13">Uncharacterized protein</fullName>
    </submittedName>
</protein>
<dbReference type="RefSeq" id="XP_029710113.1">
    <property type="nucleotide sequence ID" value="XM_029854253.2"/>
</dbReference>
<proteinExistence type="inferred from homology"/>
<evidence type="ECO:0000256" key="2">
    <source>
        <dbReference type="ARBA" id="ARBA00008979"/>
    </source>
</evidence>
<feature type="transmembrane region" description="Helical" evidence="12">
    <location>
        <begin position="436"/>
        <end position="455"/>
    </location>
</feature>
<dbReference type="Proteomes" id="UP000069940">
    <property type="component" value="Unassembled WGS sequence"/>
</dbReference>
<dbReference type="InterPro" id="IPR036272">
    <property type="entry name" value="Methuselah_N_sf"/>
</dbReference>
<dbReference type="GeneID" id="109426513"/>
<feature type="transmembrane region" description="Helical" evidence="12">
    <location>
        <begin position="261"/>
        <end position="279"/>
    </location>
</feature>
<keyword evidence="14" id="KW-1185">Reference proteome</keyword>
<feature type="transmembrane region" description="Helical" evidence="12">
    <location>
        <begin position="314"/>
        <end position="333"/>
    </location>
</feature>
<dbReference type="InterPro" id="IPR023311">
    <property type="entry name" value="Methusela_ecto_dom_2"/>
</dbReference>
<evidence type="ECO:0000256" key="1">
    <source>
        <dbReference type="ARBA" id="ARBA00004651"/>
    </source>
</evidence>
<keyword evidence="7" id="KW-0297">G-protein coupled receptor</keyword>
<dbReference type="Gene3D" id="2.170.180.11">
    <property type="entry name" value="Methuselah ectodomain, domain 2"/>
    <property type="match status" value="1"/>
</dbReference>
<keyword evidence="6 12" id="KW-1133">Transmembrane helix</keyword>
<evidence type="ECO:0000256" key="10">
    <source>
        <dbReference type="ARBA" id="ARBA00023224"/>
    </source>
</evidence>
<keyword evidence="9" id="KW-0675">Receptor</keyword>
<evidence type="ECO:0000256" key="8">
    <source>
        <dbReference type="ARBA" id="ARBA00023136"/>
    </source>
</evidence>
<comment type="subcellular location">
    <subcellularLocation>
        <location evidence="1">Cell membrane</location>
        <topology evidence="1">Multi-pass membrane protein</topology>
    </subcellularLocation>
</comment>
<keyword evidence="3" id="KW-1003">Cell membrane</keyword>
<evidence type="ECO:0000256" key="4">
    <source>
        <dbReference type="ARBA" id="ARBA00022692"/>
    </source>
</evidence>
<evidence type="ECO:0000256" key="9">
    <source>
        <dbReference type="ARBA" id="ARBA00023170"/>
    </source>
</evidence>
<comment type="similarity">
    <text evidence="2">Belongs to the G-protein coupled receptor 2 family. Mth subfamily.</text>
</comment>
<organism evidence="13 14">
    <name type="scientific">Aedes albopictus</name>
    <name type="common">Asian tiger mosquito</name>
    <name type="synonym">Stegomyia albopicta</name>
    <dbReference type="NCBI Taxonomy" id="7160"/>
    <lineage>
        <taxon>Eukaryota</taxon>
        <taxon>Metazoa</taxon>
        <taxon>Ecdysozoa</taxon>
        <taxon>Arthropoda</taxon>
        <taxon>Hexapoda</taxon>
        <taxon>Insecta</taxon>
        <taxon>Pterygota</taxon>
        <taxon>Neoptera</taxon>
        <taxon>Endopterygota</taxon>
        <taxon>Diptera</taxon>
        <taxon>Nematocera</taxon>
        <taxon>Culicoidea</taxon>
        <taxon>Culicidae</taxon>
        <taxon>Culicinae</taxon>
        <taxon>Aedini</taxon>
        <taxon>Aedes</taxon>
        <taxon>Stegomyia</taxon>
    </lineage>
</organism>
<feature type="transmembrane region" description="Helical" evidence="12">
    <location>
        <begin position="379"/>
        <end position="400"/>
    </location>
</feature>
<dbReference type="SUPFAM" id="SSF63877">
    <property type="entry name" value="Methuselah ectodomain"/>
    <property type="match status" value="1"/>
</dbReference>
<keyword evidence="4 12" id="KW-0812">Transmembrane</keyword>
<keyword evidence="8 12" id="KW-0472">Membrane</keyword>
<evidence type="ECO:0000256" key="7">
    <source>
        <dbReference type="ARBA" id="ARBA00023040"/>
    </source>
</evidence>
<evidence type="ECO:0000313" key="13">
    <source>
        <dbReference type="EnsemblMetazoa" id="AALFPA23_016399.P23908"/>
    </source>
</evidence>
<feature type="transmembrane region" description="Helical" evidence="12">
    <location>
        <begin position="461"/>
        <end position="479"/>
    </location>
</feature>
<evidence type="ECO:0000256" key="3">
    <source>
        <dbReference type="ARBA" id="ARBA00022475"/>
    </source>
</evidence>
<feature type="compositionally biased region" description="Low complexity" evidence="11">
    <location>
        <begin position="549"/>
        <end position="575"/>
    </location>
</feature>
<evidence type="ECO:0000313" key="14">
    <source>
        <dbReference type="Proteomes" id="UP000069940"/>
    </source>
</evidence>
<evidence type="ECO:0000256" key="5">
    <source>
        <dbReference type="ARBA" id="ARBA00022729"/>
    </source>
</evidence>